<gene>
    <name evidence="1" type="ORF">SAMN05216175_1228</name>
</gene>
<dbReference type="Gene3D" id="3.40.50.1240">
    <property type="entry name" value="Phosphoglycerate mutase-like"/>
    <property type="match status" value="1"/>
</dbReference>
<protein>
    <submittedName>
        <fullName evidence="1">Alpha-ribazole phosphatase</fullName>
    </submittedName>
</protein>
<dbReference type="InterPro" id="IPR050275">
    <property type="entry name" value="PGM_Phosphatase"/>
</dbReference>
<dbReference type="InterPro" id="IPR029033">
    <property type="entry name" value="His_PPase_superfam"/>
</dbReference>
<dbReference type="Pfam" id="PF00300">
    <property type="entry name" value="His_Phos_1"/>
    <property type="match status" value="1"/>
</dbReference>
<dbReference type="SUPFAM" id="SSF53254">
    <property type="entry name" value="Phosphoglycerate mutase-like"/>
    <property type="match status" value="1"/>
</dbReference>
<dbReference type="PANTHER" id="PTHR48100:SF1">
    <property type="entry name" value="HISTIDINE PHOSPHATASE FAMILY PROTEIN-RELATED"/>
    <property type="match status" value="1"/>
</dbReference>
<dbReference type="AlphaFoldDB" id="A0A1I2W3I4"/>
<dbReference type="SMART" id="SM00855">
    <property type="entry name" value="PGAM"/>
    <property type="match status" value="1"/>
</dbReference>
<dbReference type="Proteomes" id="UP000198623">
    <property type="component" value="Unassembled WGS sequence"/>
</dbReference>
<evidence type="ECO:0000313" key="2">
    <source>
        <dbReference type="Proteomes" id="UP000198623"/>
    </source>
</evidence>
<evidence type="ECO:0000313" key="1">
    <source>
        <dbReference type="EMBL" id="SFG96048.1"/>
    </source>
</evidence>
<dbReference type="PIRSF" id="PIRSF000709">
    <property type="entry name" value="6PFK_2-Ptase"/>
    <property type="match status" value="1"/>
</dbReference>
<dbReference type="InterPro" id="IPR013078">
    <property type="entry name" value="His_Pase_superF_clade-1"/>
</dbReference>
<dbReference type="EMBL" id="FOOU01000022">
    <property type="protein sequence ID" value="SFG96048.1"/>
    <property type="molecule type" value="Genomic_DNA"/>
</dbReference>
<dbReference type="OrthoDB" id="9783269at2"/>
<accession>A0A1I2W3I4</accession>
<dbReference type="GO" id="GO:0005737">
    <property type="term" value="C:cytoplasm"/>
    <property type="evidence" value="ECO:0007669"/>
    <property type="project" value="TreeGrafter"/>
</dbReference>
<dbReference type="PANTHER" id="PTHR48100">
    <property type="entry name" value="BROAD-SPECIFICITY PHOSPHATASE YOR283W-RELATED"/>
    <property type="match status" value="1"/>
</dbReference>
<keyword evidence="2" id="KW-1185">Reference proteome</keyword>
<sequence length="208" mass="23722">MKSLCEMRKPLIIDALRHGETVKGKCFLGRTDAELTPAGWDQMAEALQGDKQGGMQNIRNDINLDDYDAIITSPLLRCKSFAEEWIAAKVSVNKSIRIDAAIQEYDFGLWDGSTAIDIMRHWPDELGDFWKDPENFPPPQAELLPLFFQRVRKFVDKELQGPHYRILLITHGGVIKVLTCLHQGRPASVMANISAQHGELHRFVWQRQ</sequence>
<name>A0A1I2W3I4_9GAMM</name>
<proteinExistence type="predicted"/>
<dbReference type="RefSeq" id="WP_090730795.1">
    <property type="nucleotide sequence ID" value="NZ_FOOU01000022.1"/>
</dbReference>
<dbReference type="STRING" id="1045558.SAMN05216175_1228"/>
<organism evidence="1 2">
    <name type="scientific">Neptunomonas qingdaonensis</name>
    <dbReference type="NCBI Taxonomy" id="1045558"/>
    <lineage>
        <taxon>Bacteria</taxon>
        <taxon>Pseudomonadati</taxon>
        <taxon>Pseudomonadota</taxon>
        <taxon>Gammaproteobacteria</taxon>
        <taxon>Oceanospirillales</taxon>
        <taxon>Oceanospirillaceae</taxon>
        <taxon>Neptunomonas</taxon>
    </lineage>
</organism>
<dbReference type="GO" id="GO:0016791">
    <property type="term" value="F:phosphatase activity"/>
    <property type="evidence" value="ECO:0007669"/>
    <property type="project" value="TreeGrafter"/>
</dbReference>
<dbReference type="CDD" id="cd07067">
    <property type="entry name" value="HP_PGM_like"/>
    <property type="match status" value="1"/>
</dbReference>
<reference evidence="2" key="1">
    <citation type="submission" date="2016-10" db="EMBL/GenBank/DDBJ databases">
        <authorList>
            <person name="Varghese N."/>
            <person name="Submissions S."/>
        </authorList>
    </citation>
    <scope>NUCLEOTIDE SEQUENCE [LARGE SCALE GENOMIC DNA]</scope>
    <source>
        <strain evidence="2">CGMCC 1.10971</strain>
    </source>
</reference>